<comment type="caution">
    <text evidence="10">The sequence shown here is derived from an EMBL/GenBank/DDBJ whole genome shotgun (WGS) entry which is preliminary data.</text>
</comment>
<keyword evidence="11" id="KW-1185">Reference proteome</keyword>
<gene>
    <name evidence="10" type="ORF">GNI_005370</name>
</gene>
<dbReference type="RefSeq" id="XP_011128613.1">
    <property type="nucleotide sequence ID" value="XM_011130311.1"/>
</dbReference>
<dbReference type="EMBL" id="AFNH02000040">
    <property type="protein sequence ID" value="EZG88189.1"/>
    <property type="molecule type" value="Genomic_DNA"/>
</dbReference>
<evidence type="ECO:0000256" key="3">
    <source>
        <dbReference type="ARBA" id="ARBA00022515"/>
    </source>
</evidence>
<sequence>MHISRHAIRLKNQEHDYYVPICLPSCGSKLPHVVSSNALYKHVFRRLLVLIRIDDFFRTLSKPDIVNPALINQDVLQPPDLTVIVHTLLNTVYQDFQENTEGEDYPLLYRLDKTGDTGMDRLVSNNGDSTAAQAGDTGTVDHTGAVDQTDQTMTIDEEEAKKSTEVDELVVGKKRRRSIGQRGSMLSRQGPPPAASELITNSDSGSGIARPSLTRPSLAKLKYSSTGLLSERKGDKEREETWTRIIYIESMASAVLKIGFSNHPSRMQWLRKQETRLFAIRLGLWWIHNVSNSTALTELLKGLEAPYTLEGNKTVKMDSGICLDGELTLPTWTVYHMLIERFGHHEVALDKSLDAGGARSLRLIGTLDDSLKDVLKKLDSYEPEFASKMTTAGPGEGFKLSLAKIGEAVRYLPPCMNRLLFHMKQHRHLRHFGRLQLWPFLRDCGMSLPEQTTLHKRLWADPSKFDKEHIYTLRHIYGQEGKKEAKSCYGCSYIVGNQMPRPQQGDAHGCPFKELPADQLNKALVSCYGLKSTDIEDVSKTLQLEGPQLACRRLFNYAHPDRPDDDIGINPTNFYVNSVPSEGL</sequence>
<keyword evidence="7" id="KW-0411">Iron-sulfur</keyword>
<proteinExistence type="predicted"/>
<keyword evidence="4" id="KW-0235">DNA replication</keyword>
<dbReference type="VEuPathDB" id="CryptoDB:GNI_005370"/>
<dbReference type="Pfam" id="PF04104">
    <property type="entry name" value="DNA_primase_lrg"/>
    <property type="match status" value="1"/>
</dbReference>
<dbReference type="PANTHER" id="PTHR10537">
    <property type="entry name" value="DNA PRIMASE LARGE SUBUNIT"/>
    <property type="match status" value="1"/>
</dbReference>
<dbReference type="GO" id="GO:0051539">
    <property type="term" value="F:4 iron, 4 sulfur cluster binding"/>
    <property type="evidence" value="ECO:0007669"/>
    <property type="project" value="UniProtKB-KW"/>
</dbReference>
<organism evidence="10 11">
    <name type="scientific">Gregarina niphandrodes</name>
    <name type="common">Septate eugregarine</name>
    <dbReference type="NCBI Taxonomy" id="110365"/>
    <lineage>
        <taxon>Eukaryota</taxon>
        <taxon>Sar</taxon>
        <taxon>Alveolata</taxon>
        <taxon>Apicomplexa</taxon>
        <taxon>Conoidasida</taxon>
        <taxon>Gregarinasina</taxon>
        <taxon>Eugregarinorida</taxon>
        <taxon>Gregarinidae</taxon>
        <taxon>Gregarina</taxon>
    </lineage>
</organism>
<dbReference type="GO" id="GO:0006270">
    <property type="term" value="P:DNA replication initiation"/>
    <property type="evidence" value="ECO:0007669"/>
    <property type="project" value="TreeGrafter"/>
</dbReference>
<dbReference type="GO" id="GO:0046872">
    <property type="term" value="F:metal ion binding"/>
    <property type="evidence" value="ECO:0007669"/>
    <property type="project" value="UniProtKB-KW"/>
</dbReference>
<evidence type="ECO:0000256" key="5">
    <source>
        <dbReference type="ARBA" id="ARBA00022723"/>
    </source>
</evidence>
<feature type="region of interest" description="Disordered" evidence="8">
    <location>
        <begin position="126"/>
        <end position="212"/>
    </location>
</feature>
<keyword evidence="2" id="KW-0004">4Fe-4S</keyword>
<keyword evidence="5" id="KW-0479">Metal-binding</keyword>
<dbReference type="GeneID" id="22910475"/>
<evidence type="ECO:0000256" key="6">
    <source>
        <dbReference type="ARBA" id="ARBA00023004"/>
    </source>
</evidence>
<evidence type="ECO:0000313" key="10">
    <source>
        <dbReference type="EMBL" id="EZG88189.1"/>
    </source>
</evidence>
<evidence type="ECO:0000259" key="9">
    <source>
        <dbReference type="Pfam" id="PF04104"/>
    </source>
</evidence>
<feature type="domain" description="DNA primase large subunit C-terminal" evidence="9">
    <location>
        <begin position="410"/>
        <end position="575"/>
    </location>
</feature>
<dbReference type="GO" id="GO:0005658">
    <property type="term" value="C:alpha DNA polymerase:primase complex"/>
    <property type="evidence" value="ECO:0007669"/>
    <property type="project" value="TreeGrafter"/>
</dbReference>
<dbReference type="GO" id="GO:0006269">
    <property type="term" value="P:DNA replication, synthesis of primer"/>
    <property type="evidence" value="ECO:0007669"/>
    <property type="project" value="UniProtKB-KW"/>
</dbReference>
<accession>A0A023BDE8</accession>
<dbReference type="AlphaFoldDB" id="A0A023BDE8"/>
<evidence type="ECO:0000256" key="4">
    <source>
        <dbReference type="ARBA" id="ARBA00022705"/>
    </source>
</evidence>
<dbReference type="eggNOG" id="KOG2267">
    <property type="taxonomic scope" value="Eukaryota"/>
</dbReference>
<evidence type="ECO:0000313" key="11">
    <source>
        <dbReference type="Proteomes" id="UP000019763"/>
    </source>
</evidence>
<keyword evidence="6" id="KW-0408">Iron</keyword>
<evidence type="ECO:0000256" key="2">
    <source>
        <dbReference type="ARBA" id="ARBA00022485"/>
    </source>
</evidence>
<keyword evidence="3" id="KW-0639">Primosome</keyword>
<dbReference type="InterPro" id="IPR007238">
    <property type="entry name" value="DNA_primase_lsu_euk/arc"/>
</dbReference>
<dbReference type="Proteomes" id="UP000019763">
    <property type="component" value="Unassembled WGS sequence"/>
</dbReference>
<dbReference type="InterPro" id="IPR058560">
    <property type="entry name" value="DNA_primase_C"/>
</dbReference>
<evidence type="ECO:0000256" key="8">
    <source>
        <dbReference type="SAM" id="MobiDB-lite"/>
    </source>
</evidence>
<name>A0A023BDE8_GRENI</name>
<dbReference type="PANTHER" id="PTHR10537:SF3">
    <property type="entry name" value="DNA PRIMASE LARGE SUBUNIT"/>
    <property type="match status" value="1"/>
</dbReference>
<evidence type="ECO:0000256" key="7">
    <source>
        <dbReference type="ARBA" id="ARBA00023014"/>
    </source>
</evidence>
<evidence type="ECO:0000256" key="1">
    <source>
        <dbReference type="ARBA" id="ARBA00001966"/>
    </source>
</evidence>
<reference evidence="10" key="1">
    <citation type="submission" date="2013-12" db="EMBL/GenBank/DDBJ databases">
        <authorList>
            <person name="Omoto C.K."/>
            <person name="Sibley D."/>
            <person name="Venepally P."/>
            <person name="Hadjithomas M."/>
            <person name="Karamycheva S."/>
            <person name="Brunk B."/>
            <person name="Roos D."/>
            <person name="Caler E."/>
            <person name="Lorenzi H."/>
        </authorList>
    </citation>
    <scope>NUCLEOTIDE SEQUENCE</scope>
</reference>
<protein>
    <submittedName>
        <fullName evidence="10">DNA primase large subunit</fullName>
    </submittedName>
</protein>
<comment type="cofactor">
    <cofactor evidence="1">
        <name>[4Fe-4S] cluster</name>
        <dbReference type="ChEBI" id="CHEBI:49883"/>
    </cofactor>
</comment>
<dbReference type="OrthoDB" id="421393at2759"/>